<dbReference type="InterPro" id="IPR053188">
    <property type="entry name" value="FkbM_Methyltransferase"/>
</dbReference>
<sequence>MQPGSHKKLNRWGKKAAPALSRVLNRSPMVGLVSMISWYLAFIQGKGSGAGWDLEAEIKGALSAIRRDSHESLVLFDVGANVGDWTEGMLAALGDGCAIYQFEPTLECREILLQKSRPNVVLVPYGVGAEEGEAEIYSISGVKAKSASLYARKDTCFEDRSYTKETIRITTIDDFVDQNNMDRIDFMKMDIEGHEYAALKGAVKTLERGAIAALTFEFGTGNINSRTYFRDFWDLLTPLGYRISRI</sequence>
<dbReference type="InterPro" id="IPR029063">
    <property type="entry name" value="SAM-dependent_MTases_sf"/>
</dbReference>
<keyword evidence="2" id="KW-0808">Transferase</keyword>
<keyword evidence="3" id="KW-1185">Reference proteome</keyword>
<dbReference type="RefSeq" id="WP_157745263.1">
    <property type="nucleotide sequence ID" value="NZ_AP018052.1"/>
</dbReference>
<name>A0A1Z4VMZ0_9GAMM</name>
<dbReference type="NCBIfam" id="TIGR01444">
    <property type="entry name" value="fkbM_fam"/>
    <property type="match status" value="1"/>
</dbReference>
<dbReference type="KEGG" id="ttc:FOKN1_0579"/>
<organism evidence="2 3">
    <name type="scientific">Thiohalobacter thiocyanaticus</name>
    <dbReference type="NCBI Taxonomy" id="585455"/>
    <lineage>
        <taxon>Bacteria</taxon>
        <taxon>Pseudomonadati</taxon>
        <taxon>Pseudomonadota</taxon>
        <taxon>Gammaproteobacteria</taxon>
        <taxon>Thiohalobacterales</taxon>
        <taxon>Thiohalobacteraceae</taxon>
        <taxon>Thiohalobacter</taxon>
    </lineage>
</organism>
<evidence type="ECO:0000313" key="2">
    <source>
        <dbReference type="EMBL" id="BAZ92981.1"/>
    </source>
</evidence>
<dbReference type="GO" id="GO:0032259">
    <property type="term" value="P:methylation"/>
    <property type="evidence" value="ECO:0007669"/>
    <property type="project" value="UniProtKB-KW"/>
</dbReference>
<dbReference type="Pfam" id="PF05050">
    <property type="entry name" value="Methyltransf_21"/>
    <property type="match status" value="1"/>
</dbReference>
<dbReference type="OrthoDB" id="9810122at2"/>
<dbReference type="GO" id="GO:0008171">
    <property type="term" value="F:O-methyltransferase activity"/>
    <property type="evidence" value="ECO:0007669"/>
    <property type="project" value="TreeGrafter"/>
</dbReference>
<dbReference type="Proteomes" id="UP000218765">
    <property type="component" value="Chromosome"/>
</dbReference>
<dbReference type="SUPFAM" id="SSF53335">
    <property type="entry name" value="S-adenosyl-L-methionine-dependent methyltransferases"/>
    <property type="match status" value="1"/>
</dbReference>
<dbReference type="AlphaFoldDB" id="A0A1Z4VMZ0"/>
<evidence type="ECO:0000259" key="1">
    <source>
        <dbReference type="Pfam" id="PF05050"/>
    </source>
</evidence>
<dbReference type="Gene3D" id="3.40.50.150">
    <property type="entry name" value="Vaccinia Virus protein VP39"/>
    <property type="match status" value="1"/>
</dbReference>
<proteinExistence type="predicted"/>
<gene>
    <name evidence="2" type="ORF">FOKN1_0579</name>
</gene>
<dbReference type="InterPro" id="IPR006342">
    <property type="entry name" value="FkbM_mtfrase"/>
</dbReference>
<feature type="domain" description="Methyltransferase FkbM" evidence="1">
    <location>
        <begin position="77"/>
        <end position="243"/>
    </location>
</feature>
<evidence type="ECO:0000313" key="3">
    <source>
        <dbReference type="Proteomes" id="UP000218765"/>
    </source>
</evidence>
<protein>
    <submittedName>
        <fullName evidence="2">SAM-dependent methyltransferases</fullName>
    </submittedName>
</protein>
<dbReference type="PANTHER" id="PTHR36973:SF4">
    <property type="entry name" value="NODULATION PROTEIN"/>
    <property type="match status" value="1"/>
</dbReference>
<keyword evidence="2" id="KW-0489">Methyltransferase</keyword>
<reference evidence="2 3" key="1">
    <citation type="submission" date="2017-05" db="EMBL/GenBank/DDBJ databases">
        <title>Thiocyanate degradation by Thiohalobacter thiocyanaticus FOKN1.</title>
        <authorList>
            <person name="Oshiki M."/>
            <person name="Fukushima T."/>
            <person name="Kawano S."/>
            <person name="Nakagawa J."/>
        </authorList>
    </citation>
    <scope>NUCLEOTIDE SEQUENCE [LARGE SCALE GENOMIC DNA]</scope>
    <source>
        <strain evidence="2 3">FOKN1</strain>
    </source>
</reference>
<accession>A0A1Z4VMZ0</accession>
<dbReference type="PANTHER" id="PTHR36973">
    <property type="entry name" value="SLL1456 PROTEIN-RELATED"/>
    <property type="match status" value="1"/>
</dbReference>
<dbReference type="EMBL" id="AP018052">
    <property type="protein sequence ID" value="BAZ92981.1"/>
    <property type="molecule type" value="Genomic_DNA"/>
</dbReference>